<dbReference type="PANTHER" id="PTHR24220:SF470">
    <property type="entry name" value="CELL DIVISION ATP-BINDING PROTEIN FTSE"/>
    <property type="match status" value="1"/>
</dbReference>
<evidence type="ECO:0000256" key="1">
    <source>
        <dbReference type="ARBA" id="ARBA00002579"/>
    </source>
</evidence>
<reference evidence="12 13" key="1">
    <citation type="journal article" date="2023" name="ISME J.">
        <title>Cultivation and genomic characterization of novel and ubiquitous marine nitrite-oxidizing bacteria from the Nitrospirales.</title>
        <authorList>
            <person name="Mueller A.J."/>
            <person name="Daebeler A."/>
            <person name="Herbold C.W."/>
            <person name="Kirkegaard R.H."/>
            <person name="Daims H."/>
        </authorList>
    </citation>
    <scope>NUCLEOTIDE SEQUENCE [LARGE SCALE GENOMIC DNA]</scope>
    <source>
        <strain evidence="12 13">EB</strain>
    </source>
</reference>
<evidence type="ECO:0000256" key="2">
    <source>
        <dbReference type="ARBA" id="ARBA00005417"/>
    </source>
</evidence>
<comment type="function">
    <text evidence="1">Part of the ABC transporter FtsEX involved in cellular division. Important for assembly or stability of the septal ring.</text>
</comment>
<feature type="domain" description="ABC transporter" evidence="11">
    <location>
        <begin position="9"/>
        <end position="229"/>
    </location>
</feature>
<accession>A0ABU3K3C7</accession>
<gene>
    <name evidence="10 12" type="primary">ftsE</name>
    <name evidence="12" type="ORF">PPG34_01000</name>
</gene>
<dbReference type="SUPFAM" id="SSF52540">
    <property type="entry name" value="P-loop containing nucleoside triphosphate hydrolases"/>
    <property type="match status" value="1"/>
</dbReference>
<keyword evidence="8 10" id="KW-0472">Membrane</keyword>
<keyword evidence="4 10" id="KW-1003">Cell membrane</keyword>
<dbReference type="Gene3D" id="3.40.50.300">
    <property type="entry name" value="P-loop containing nucleotide triphosphate hydrolases"/>
    <property type="match status" value="1"/>
</dbReference>
<dbReference type="GO" id="GO:0005524">
    <property type="term" value="F:ATP binding"/>
    <property type="evidence" value="ECO:0007669"/>
    <property type="project" value="UniProtKB-KW"/>
</dbReference>
<evidence type="ECO:0000256" key="8">
    <source>
        <dbReference type="ARBA" id="ARBA00023136"/>
    </source>
</evidence>
<evidence type="ECO:0000256" key="7">
    <source>
        <dbReference type="ARBA" id="ARBA00022840"/>
    </source>
</evidence>
<organism evidence="12 13">
    <name type="scientific">Candidatus Nitronereus thalassa</name>
    <dbReference type="NCBI Taxonomy" id="3020898"/>
    <lineage>
        <taxon>Bacteria</taxon>
        <taxon>Pseudomonadati</taxon>
        <taxon>Nitrospirota</taxon>
        <taxon>Nitrospiria</taxon>
        <taxon>Nitrospirales</taxon>
        <taxon>Nitrospiraceae</taxon>
        <taxon>Candidatus Nitronereus</taxon>
    </lineage>
</organism>
<evidence type="ECO:0000256" key="3">
    <source>
        <dbReference type="ARBA" id="ARBA00020019"/>
    </source>
</evidence>
<dbReference type="PROSITE" id="PS00211">
    <property type="entry name" value="ABC_TRANSPORTER_1"/>
    <property type="match status" value="1"/>
</dbReference>
<keyword evidence="6 10" id="KW-0547">Nucleotide-binding</keyword>
<dbReference type="InterPro" id="IPR015854">
    <property type="entry name" value="ABC_transpr_LolD-like"/>
</dbReference>
<protein>
    <recommendedName>
        <fullName evidence="3 10">Cell division ATP-binding protein FtsE</fullName>
    </recommendedName>
</protein>
<dbReference type="PANTHER" id="PTHR24220">
    <property type="entry name" value="IMPORT ATP-BINDING PROTEIN"/>
    <property type="match status" value="1"/>
</dbReference>
<evidence type="ECO:0000256" key="10">
    <source>
        <dbReference type="RuleBase" id="RU365094"/>
    </source>
</evidence>
<evidence type="ECO:0000256" key="6">
    <source>
        <dbReference type="ARBA" id="ARBA00022741"/>
    </source>
</evidence>
<comment type="subunit">
    <text evidence="10">Homodimer. Forms a membrane-associated complex with FtsX.</text>
</comment>
<sequence length="229" mass="25013">MRSHTTLMIQLFHVSKFYERCTALQDVSLRIEKGECVLLTGPSGAGKTTLLKLIFGAEIPDEGQILVQNRNVARMREGDIPYLRRTMGFVLQNFKLLPKKTVFENVALPLIIQGVARSESKRKVGEAIKAVGMGHKHKSQTGVLSAGEQQRVCIARAIVNNPIILLADEPTGNLDTALTAEIVELFKIINARGTTVLLATHNQSVVENMNGRVLHLQAGRLVSDKGPGG</sequence>
<proteinExistence type="inferred from homology"/>
<dbReference type="InterPro" id="IPR017871">
    <property type="entry name" value="ABC_transporter-like_CS"/>
</dbReference>
<keyword evidence="13" id="KW-1185">Reference proteome</keyword>
<evidence type="ECO:0000256" key="5">
    <source>
        <dbReference type="ARBA" id="ARBA00022618"/>
    </source>
</evidence>
<dbReference type="NCBIfam" id="TIGR02673">
    <property type="entry name" value="FtsE"/>
    <property type="match status" value="1"/>
</dbReference>
<evidence type="ECO:0000256" key="4">
    <source>
        <dbReference type="ARBA" id="ARBA00022475"/>
    </source>
</evidence>
<dbReference type="PROSITE" id="PS50893">
    <property type="entry name" value="ABC_TRANSPORTER_2"/>
    <property type="match status" value="1"/>
</dbReference>
<dbReference type="SMART" id="SM00382">
    <property type="entry name" value="AAA"/>
    <property type="match status" value="1"/>
</dbReference>
<keyword evidence="5 10" id="KW-0132">Cell division</keyword>
<dbReference type="InterPro" id="IPR005286">
    <property type="entry name" value="Cell_div_FtsE"/>
</dbReference>
<comment type="similarity">
    <text evidence="2 10">Belongs to the ABC transporter superfamily.</text>
</comment>
<evidence type="ECO:0000313" key="13">
    <source>
        <dbReference type="Proteomes" id="UP001250932"/>
    </source>
</evidence>
<dbReference type="EMBL" id="JAQOUE010000001">
    <property type="protein sequence ID" value="MDT7040905.1"/>
    <property type="molecule type" value="Genomic_DNA"/>
</dbReference>
<evidence type="ECO:0000256" key="9">
    <source>
        <dbReference type="ARBA" id="ARBA00023306"/>
    </source>
</evidence>
<dbReference type="Proteomes" id="UP001250932">
    <property type="component" value="Unassembled WGS sequence"/>
</dbReference>
<dbReference type="Pfam" id="PF00005">
    <property type="entry name" value="ABC_tran"/>
    <property type="match status" value="1"/>
</dbReference>
<comment type="caution">
    <text evidence="12">The sequence shown here is derived from an EMBL/GenBank/DDBJ whole genome shotgun (WGS) entry which is preliminary data.</text>
</comment>
<dbReference type="GO" id="GO:0051301">
    <property type="term" value="P:cell division"/>
    <property type="evidence" value="ECO:0007669"/>
    <property type="project" value="UniProtKB-KW"/>
</dbReference>
<evidence type="ECO:0000259" key="11">
    <source>
        <dbReference type="PROSITE" id="PS50893"/>
    </source>
</evidence>
<dbReference type="InterPro" id="IPR027417">
    <property type="entry name" value="P-loop_NTPase"/>
</dbReference>
<keyword evidence="7 10" id="KW-0067">ATP-binding</keyword>
<name>A0ABU3K3C7_9BACT</name>
<keyword evidence="9 10" id="KW-0131">Cell cycle</keyword>
<dbReference type="InterPro" id="IPR003439">
    <property type="entry name" value="ABC_transporter-like_ATP-bd"/>
</dbReference>
<comment type="subcellular location">
    <subcellularLocation>
        <location evidence="10">Cell membrane</location>
        <topology evidence="10">Peripheral membrane protein</topology>
        <orientation evidence="10">Cytoplasmic side</orientation>
    </subcellularLocation>
</comment>
<dbReference type="InterPro" id="IPR003593">
    <property type="entry name" value="AAA+_ATPase"/>
</dbReference>
<evidence type="ECO:0000313" key="12">
    <source>
        <dbReference type="EMBL" id="MDT7040905.1"/>
    </source>
</evidence>